<evidence type="ECO:0000259" key="9">
    <source>
        <dbReference type="PROSITE" id="PS50835"/>
    </source>
</evidence>
<keyword evidence="8" id="KW-1133">Transmembrane helix</keyword>
<evidence type="ECO:0000256" key="5">
    <source>
        <dbReference type="ARBA" id="ARBA00023136"/>
    </source>
</evidence>
<dbReference type="SMART" id="SM00409">
    <property type="entry name" value="IG"/>
    <property type="match status" value="2"/>
</dbReference>
<dbReference type="InterPro" id="IPR013106">
    <property type="entry name" value="Ig_V-set"/>
</dbReference>
<evidence type="ECO:0000256" key="6">
    <source>
        <dbReference type="ARBA" id="ARBA00023157"/>
    </source>
</evidence>
<dbReference type="InterPro" id="IPR052051">
    <property type="entry name" value="TCR_complex_component"/>
</dbReference>
<keyword evidence="11" id="KW-1185">Reference proteome</keyword>
<keyword evidence="7" id="KW-0325">Glycoprotein</keyword>
<dbReference type="CDD" id="cd00099">
    <property type="entry name" value="IgV"/>
    <property type="match status" value="2"/>
</dbReference>
<dbReference type="STRING" id="43700.ENSMALP00000026332"/>
<evidence type="ECO:0000256" key="3">
    <source>
        <dbReference type="ARBA" id="ARBA00022729"/>
    </source>
</evidence>
<dbReference type="PANTHER" id="PTHR19433">
    <property type="entry name" value="T-CELL RECEPTOR ALPHA CHAIN V REGION-RELATED"/>
    <property type="match status" value="1"/>
</dbReference>
<evidence type="ECO:0000256" key="2">
    <source>
        <dbReference type="ARBA" id="ARBA00022475"/>
    </source>
</evidence>
<evidence type="ECO:0000256" key="4">
    <source>
        <dbReference type="ARBA" id="ARBA00022859"/>
    </source>
</evidence>
<reference evidence="10" key="1">
    <citation type="submission" date="2025-08" db="UniProtKB">
        <authorList>
            <consortium name="Ensembl"/>
        </authorList>
    </citation>
    <scope>IDENTIFICATION</scope>
</reference>
<dbReference type="PANTHER" id="PTHR19433:SF111">
    <property type="entry name" value="T CELL RECEPTOR ALPHA VARIABLE 4"/>
    <property type="match status" value="1"/>
</dbReference>
<dbReference type="Proteomes" id="UP000261600">
    <property type="component" value="Unplaced"/>
</dbReference>
<evidence type="ECO:0000256" key="8">
    <source>
        <dbReference type="SAM" id="Phobius"/>
    </source>
</evidence>
<reference evidence="10" key="2">
    <citation type="submission" date="2025-09" db="UniProtKB">
        <authorList>
            <consortium name="Ensembl"/>
        </authorList>
    </citation>
    <scope>IDENTIFICATION</scope>
</reference>
<feature type="domain" description="Ig-like" evidence="9">
    <location>
        <begin position="38"/>
        <end position="136"/>
    </location>
</feature>
<keyword evidence="3" id="KW-0732">Signal</keyword>
<dbReference type="SMART" id="SM00406">
    <property type="entry name" value="IGv"/>
    <property type="match status" value="2"/>
</dbReference>
<dbReference type="InterPro" id="IPR036179">
    <property type="entry name" value="Ig-like_dom_sf"/>
</dbReference>
<evidence type="ECO:0000313" key="10">
    <source>
        <dbReference type="Ensembl" id="ENSMALP00000026332.1"/>
    </source>
</evidence>
<dbReference type="GO" id="GO:0005886">
    <property type="term" value="C:plasma membrane"/>
    <property type="evidence" value="ECO:0007669"/>
    <property type="project" value="UniProtKB-SubCell"/>
</dbReference>
<feature type="domain" description="Ig-like" evidence="9">
    <location>
        <begin position="151"/>
        <end position="260"/>
    </location>
</feature>
<name>A0A3Q3KBX3_MONAL</name>
<dbReference type="PROSITE" id="PS50835">
    <property type="entry name" value="IG_LIKE"/>
    <property type="match status" value="2"/>
</dbReference>
<dbReference type="InterPro" id="IPR003599">
    <property type="entry name" value="Ig_sub"/>
</dbReference>
<accession>A0A3Q3KBX3</accession>
<dbReference type="Gene3D" id="2.60.40.10">
    <property type="entry name" value="Immunoglobulins"/>
    <property type="match status" value="2"/>
</dbReference>
<dbReference type="AlphaFoldDB" id="A0A3Q3KBX3"/>
<comment type="subcellular location">
    <subcellularLocation>
        <location evidence="1">Cell membrane</location>
    </subcellularLocation>
</comment>
<dbReference type="GO" id="GO:0009617">
    <property type="term" value="P:response to bacterium"/>
    <property type="evidence" value="ECO:0007669"/>
    <property type="project" value="TreeGrafter"/>
</dbReference>
<evidence type="ECO:0000256" key="7">
    <source>
        <dbReference type="ARBA" id="ARBA00023180"/>
    </source>
</evidence>
<dbReference type="InterPro" id="IPR007110">
    <property type="entry name" value="Ig-like_dom"/>
</dbReference>
<evidence type="ECO:0000256" key="1">
    <source>
        <dbReference type="ARBA" id="ARBA00004236"/>
    </source>
</evidence>
<proteinExistence type="predicted"/>
<dbReference type="Ensembl" id="ENSMALT00000026813.1">
    <property type="protein sequence ID" value="ENSMALP00000026332.1"/>
    <property type="gene ID" value="ENSMALG00000018271.1"/>
</dbReference>
<protein>
    <recommendedName>
        <fullName evidence="9">Ig-like domain-containing protein</fullName>
    </recommendedName>
</protein>
<keyword evidence="2" id="KW-1003">Cell membrane</keyword>
<organism evidence="10 11">
    <name type="scientific">Monopterus albus</name>
    <name type="common">Swamp eel</name>
    <dbReference type="NCBI Taxonomy" id="43700"/>
    <lineage>
        <taxon>Eukaryota</taxon>
        <taxon>Metazoa</taxon>
        <taxon>Chordata</taxon>
        <taxon>Craniata</taxon>
        <taxon>Vertebrata</taxon>
        <taxon>Euteleostomi</taxon>
        <taxon>Actinopterygii</taxon>
        <taxon>Neopterygii</taxon>
        <taxon>Teleostei</taxon>
        <taxon>Neoteleostei</taxon>
        <taxon>Acanthomorphata</taxon>
        <taxon>Anabantaria</taxon>
        <taxon>Synbranchiformes</taxon>
        <taxon>Synbranchidae</taxon>
        <taxon>Monopterus</taxon>
    </lineage>
</organism>
<keyword evidence="5 8" id="KW-0472">Membrane</keyword>
<dbReference type="Pfam" id="PF07686">
    <property type="entry name" value="V-set"/>
    <property type="match status" value="2"/>
</dbReference>
<dbReference type="GO" id="GO:0002376">
    <property type="term" value="P:immune system process"/>
    <property type="evidence" value="ECO:0007669"/>
    <property type="project" value="UniProtKB-KW"/>
</dbReference>
<keyword evidence="6" id="KW-1015">Disulfide bond</keyword>
<evidence type="ECO:0000313" key="11">
    <source>
        <dbReference type="Proteomes" id="UP000261600"/>
    </source>
</evidence>
<sequence>VTLTCPLNWLYLCIFHYIASVYVLFSCLSSLAQTQAVPHQIPVTVANVSDDVTLTCPVYGDRAGVFYWYKVKCGYMVQIVAEGTFAKVTLKNQFDNSRFTVIRMGTQYHLNITNVQKEDEATYFCQSGSAYAMHFTEGTYLAVNDHNNQQKSVYVKQSPETVSTQLGGSVTLQCSLLSKSQENRVRCPGEHNVHWFRAGSGYSHPSVLYTHNDSSDEQEQRSCVYSLSKTVQDSDNGTYYCAVVTCGQILFGEGTKVEISTLIVTVFICTIKCDCSKGNRSNFFLHNNIMLKVLHPHCYLYIFVFHNPASVAQQKNSSGQENQQVKYLKVDFNLNKSQIQFFIFSLLPCICPQRDEDTWVYSVVVFTVMKTDSYARKDAKAAEKVKIYTTVKTFGLD</sequence>
<dbReference type="InterPro" id="IPR013783">
    <property type="entry name" value="Ig-like_fold"/>
</dbReference>
<keyword evidence="4" id="KW-0391">Immunity</keyword>
<dbReference type="SUPFAM" id="SSF48726">
    <property type="entry name" value="Immunoglobulin"/>
    <property type="match status" value="2"/>
</dbReference>
<feature type="transmembrane region" description="Helical" evidence="8">
    <location>
        <begin position="7"/>
        <end position="25"/>
    </location>
</feature>
<keyword evidence="8" id="KW-0812">Transmembrane</keyword>